<feature type="compositionally biased region" description="Low complexity" evidence="5">
    <location>
        <begin position="464"/>
        <end position="474"/>
    </location>
</feature>
<evidence type="ECO:0000256" key="4">
    <source>
        <dbReference type="PROSITE-ProRule" id="PRU00023"/>
    </source>
</evidence>
<dbReference type="Proteomes" id="UP000827284">
    <property type="component" value="Unassembled WGS sequence"/>
</dbReference>
<dbReference type="EMBL" id="BQFW01000014">
    <property type="protein sequence ID" value="GJJ77699.1"/>
    <property type="molecule type" value="Genomic_DNA"/>
</dbReference>
<feature type="repeat" description="ANK" evidence="4">
    <location>
        <begin position="98"/>
        <end position="131"/>
    </location>
</feature>
<evidence type="ECO:0000313" key="6">
    <source>
        <dbReference type="EMBL" id="GJJ77699.1"/>
    </source>
</evidence>
<keyword evidence="3 4" id="KW-0040">ANK repeat</keyword>
<dbReference type="SUPFAM" id="SSF48403">
    <property type="entry name" value="Ankyrin repeat"/>
    <property type="match status" value="1"/>
</dbReference>
<dbReference type="PANTHER" id="PTHR24161">
    <property type="entry name" value="ANK_REP_REGION DOMAIN-CONTAINING PROTEIN-RELATED"/>
    <property type="match status" value="1"/>
</dbReference>
<feature type="repeat" description="ANK" evidence="4">
    <location>
        <begin position="149"/>
        <end position="181"/>
    </location>
</feature>
<feature type="compositionally biased region" description="Low complexity" evidence="5">
    <location>
        <begin position="481"/>
        <end position="495"/>
    </location>
</feature>
<name>A0A9P3HJ71_9FUNG</name>
<comment type="caution">
    <text evidence="6">The sequence shown here is derived from an EMBL/GenBank/DDBJ whole genome shotgun (WGS) entry which is preliminary data.</text>
</comment>
<dbReference type="InterPro" id="IPR002110">
    <property type="entry name" value="Ankyrin_rpt"/>
</dbReference>
<dbReference type="Pfam" id="PF12796">
    <property type="entry name" value="Ank_2"/>
    <property type="match status" value="1"/>
</dbReference>
<evidence type="ECO:0000313" key="7">
    <source>
        <dbReference type="Proteomes" id="UP000827284"/>
    </source>
</evidence>
<reference evidence="6" key="1">
    <citation type="submission" date="2021-11" db="EMBL/GenBank/DDBJ databases">
        <authorList>
            <person name="Herlambang A."/>
            <person name="Guo Y."/>
            <person name="Takashima Y."/>
            <person name="Nishizawa T."/>
        </authorList>
    </citation>
    <scope>NUCLEOTIDE SEQUENCE</scope>
    <source>
        <strain evidence="6">E1425</strain>
    </source>
</reference>
<dbReference type="SMART" id="SM00248">
    <property type="entry name" value="ANK"/>
    <property type="match status" value="4"/>
</dbReference>
<gene>
    <name evidence="6" type="ORF">EMPS_10058</name>
</gene>
<feature type="compositionally biased region" description="Polar residues" evidence="5">
    <location>
        <begin position="571"/>
        <end position="590"/>
    </location>
</feature>
<sequence length="708" mass="74989">MAALRAMLQLRPGPTTENINQSNSLLSALSTVSSASTSTSTSPTHNTARQLQAAAVIASKRPVAQSRNLGLHSGAASGNLGLVKFALDNGQPIDSVFNGVLAIHAACCCNSNLPVVLFLIERGADVNSRRYPRKYSGERAVGAQTVGTTGSTPLHFAAANGCLPIVEILLRHGAIADLTDKYGSTPSSVAIARNHPEVASLLYQHACMQRGVQAIIPDTCMQTDSRELDPFTSPRSSVDFGRRLFPVASRLLSSPAKDISSRTVPQPAHIIAATPSKTMGPPSVNQQLRAMNHRRVSLPSIIESPSSPTVSTVARQSCDLGRIPLSAEPLHARSGSADARLPSPVPSMRSPPKGASNSYHPPTGRTLARLEAPTNNSRRRSIDVSASATLLSPKIATSVNRRRSLDQLSGQKKTTGLKARRQSNASNAETVVSSGQSSCSTLVTPLTMMNGNDSKTLLDNGGVSSDSMTPSSTSILGNGDAMASPSSSPMQPPAMGEHASKRRVISASEPGGSLVVQARERQTLTTAVEDIALDLIETEKKYRRRSMQDALWRSSSGSGNHNNNNSSSNSRITAKLTTSSSVSSLMQDSTAEGRVSSGKQHRKSGSSFSGSATISGRFSRFWSSALASGALDDKLKKDQDEDLFVSQLQRSFHSYHNQLAAHSSSIKTEAKWMTSSDMSGDGQDTIGRSKSAARAGVMNRLAGIWSRR</sequence>
<dbReference type="Pfam" id="PF00023">
    <property type="entry name" value="Ank"/>
    <property type="match status" value="1"/>
</dbReference>
<evidence type="ECO:0000256" key="1">
    <source>
        <dbReference type="ARBA" id="ARBA00012210"/>
    </source>
</evidence>
<dbReference type="Gene3D" id="1.25.40.20">
    <property type="entry name" value="Ankyrin repeat-containing domain"/>
    <property type="match status" value="1"/>
</dbReference>
<evidence type="ECO:0000256" key="2">
    <source>
        <dbReference type="ARBA" id="ARBA00022737"/>
    </source>
</evidence>
<dbReference type="PROSITE" id="PS50297">
    <property type="entry name" value="ANK_REP_REGION"/>
    <property type="match status" value="1"/>
</dbReference>
<accession>A0A9P3HJ71</accession>
<dbReference type="AlphaFoldDB" id="A0A9P3HJ71"/>
<dbReference type="OrthoDB" id="194358at2759"/>
<feature type="region of interest" description="Disordered" evidence="5">
    <location>
        <begin position="459"/>
        <end position="496"/>
    </location>
</feature>
<keyword evidence="7" id="KW-1185">Reference proteome</keyword>
<dbReference type="GO" id="GO:0019706">
    <property type="term" value="F:protein-cysteine S-palmitoyltransferase activity"/>
    <property type="evidence" value="ECO:0007669"/>
    <property type="project" value="UniProtKB-EC"/>
</dbReference>
<feature type="region of interest" description="Disordered" evidence="5">
    <location>
        <begin position="327"/>
        <end position="381"/>
    </location>
</feature>
<feature type="region of interest" description="Disordered" evidence="5">
    <location>
        <begin position="401"/>
        <end position="438"/>
    </location>
</feature>
<keyword evidence="2" id="KW-0677">Repeat</keyword>
<feature type="compositionally biased region" description="Polar residues" evidence="5">
    <location>
        <begin position="422"/>
        <end position="438"/>
    </location>
</feature>
<evidence type="ECO:0000256" key="3">
    <source>
        <dbReference type="ARBA" id="ARBA00023043"/>
    </source>
</evidence>
<dbReference type="PROSITE" id="PS50088">
    <property type="entry name" value="ANK_REPEAT"/>
    <property type="match status" value="2"/>
</dbReference>
<reference evidence="6" key="2">
    <citation type="journal article" date="2022" name="Microbiol. Resour. Announc.">
        <title>Whole-Genome Sequence of Entomortierella parvispora E1425, a Mucoromycotan Fungus Associated with Burkholderiaceae-Related Endosymbiotic Bacteria.</title>
        <authorList>
            <person name="Herlambang A."/>
            <person name="Guo Y."/>
            <person name="Takashima Y."/>
            <person name="Narisawa K."/>
            <person name="Ohta H."/>
            <person name="Nishizawa T."/>
        </authorList>
    </citation>
    <scope>NUCLEOTIDE SEQUENCE</scope>
    <source>
        <strain evidence="6">E1425</strain>
    </source>
</reference>
<proteinExistence type="predicted"/>
<feature type="region of interest" description="Disordered" evidence="5">
    <location>
        <begin position="551"/>
        <end position="611"/>
    </location>
</feature>
<dbReference type="PANTHER" id="PTHR24161:SF85">
    <property type="entry name" value="PALMITOYLTRANSFERASE HIP14"/>
    <property type="match status" value="1"/>
</dbReference>
<organism evidence="6 7">
    <name type="scientific">Entomortierella parvispora</name>
    <dbReference type="NCBI Taxonomy" id="205924"/>
    <lineage>
        <taxon>Eukaryota</taxon>
        <taxon>Fungi</taxon>
        <taxon>Fungi incertae sedis</taxon>
        <taxon>Mucoromycota</taxon>
        <taxon>Mortierellomycotina</taxon>
        <taxon>Mortierellomycetes</taxon>
        <taxon>Mortierellales</taxon>
        <taxon>Mortierellaceae</taxon>
        <taxon>Entomortierella</taxon>
    </lineage>
</organism>
<dbReference type="InterPro" id="IPR036770">
    <property type="entry name" value="Ankyrin_rpt-contain_sf"/>
</dbReference>
<protein>
    <recommendedName>
        <fullName evidence="1">protein S-acyltransferase</fullName>
        <ecNumber evidence="1">2.3.1.225</ecNumber>
    </recommendedName>
</protein>
<dbReference type="EC" id="2.3.1.225" evidence="1"/>
<evidence type="ECO:0000256" key="5">
    <source>
        <dbReference type="SAM" id="MobiDB-lite"/>
    </source>
</evidence>
<feature type="compositionally biased region" description="Low complexity" evidence="5">
    <location>
        <begin position="554"/>
        <end position="570"/>
    </location>
</feature>